<dbReference type="GO" id="GO:0003984">
    <property type="term" value="F:acetolactate synthase activity"/>
    <property type="evidence" value="ECO:0007669"/>
    <property type="project" value="UniProtKB-EC"/>
</dbReference>
<dbReference type="RefSeq" id="WP_245203475.1">
    <property type="nucleotide sequence ID" value="NZ_JAGGKT010000001.1"/>
</dbReference>
<sequence>MERHTISVLVNDQPGVLARVANLFGRRGFNIDSITVGPSEERGLSRMVIVTTGDDKTIEQVTKQLHKLIDVIKVQELSSGPMVAREILLLKVESGPATRAEISGIVEPFRATIVDVGPQSMIVQATGDSEKIDALTELLRPYGIRELARTGVTAMSRGIATVRA</sequence>
<protein>
    <recommendedName>
        <fullName evidence="8">Acetolactate synthase small subunit</fullName>
        <shortName evidence="8">AHAS</shortName>
        <shortName evidence="8">ALS</shortName>
        <ecNumber evidence="8">2.2.1.6</ecNumber>
    </recommendedName>
    <alternativeName>
        <fullName evidence="8">Acetohydroxy-acid synthase small subunit</fullName>
    </alternativeName>
</protein>
<dbReference type="PANTHER" id="PTHR30239">
    <property type="entry name" value="ACETOLACTATE SYNTHASE SMALL SUBUNIT"/>
    <property type="match status" value="1"/>
</dbReference>
<evidence type="ECO:0000259" key="9">
    <source>
        <dbReference type="PROSITE" id="PS51671"/>
    </source>
</evidence>
<proteinExistence type="inferred from homology"/>
<comment type="pathway">
    <text evidence="2 8">Amino-acid biosynthesis; L-valine biosynthesis; L-valine from pyruvate: step 1/4.</text>
</comment>
<keyword evidence="5 8" id="KW-0028">Amino-acid biosynthesis</keyword>
<comment type="pathway">
    <text evidence="1 8">Amino-acid biosynthesis; L-isoleucine biosynthesis; L-isoleucine from 2-oxobutanoate: step 1/4.</text>
</comment>
<reference evidence="10 11" key="1">
    <citation type="submission" date="2021-03" db="EMBL/GenBank/DDBJ databases">
        <title>Genomic Encyclopedia of Type Strains, Phase IV (KMG-IV): sequencing the most valuable type-strain genomes for metagenomic binning, comparative biology and taxonomic classification.</title>
        <authorList>
            <person name="Goeker M."/>
        </authorList>
    </citation>
    <scope>NUCLEOTIDE SEQUENCE [LARGE SCALE GENOMIC DNA]</scope>
    <source>
        <strain evidence="10 11">DSM 24738</strain>
    </source>
</reference>
<dbReference type="EC" id="2.2.1.6" evidence="8"/>
<dbReference type="Gene3D" id="3.30.70.1150">
    <property type="entry name" value="ACT-like. Chain A, domain 2"/>
    <property type="match status" value="1"/>
</dbReference>
<dbReference type="Pfam" id="PF22629">
    <property type="entry name" value="ACT_AHAS_ss"/>
    <property type="match status" value="1"/>
</dbReference>
<dbReference type="InterPro" id="IPR045865">
    <property type="entry name" value="ACT-like_dom_sf"/>
</dbReference>
<comment type="function">
    <text evidence="8">Catalyzes the conversion of 2 pyruvate molecules into acetolactate in the first common step of the biosynthetic pathway of the branched-amino acids such as leucine, isoleucine, and valine.</text>
</comment>
<evidence type="ECO:0000256" key="7">
    <source>
        <dbReference type="ARBA" id="ARBA00048670"/>
    </source>
</evidence>
<keyword evidence="8 10" id="KW-0808">Transferase</keyword>
<feature type="domain" description="ACT" evidence="9">
    <location>
        <begin position="5"/>
        <end position="79"/>
    </location>
</feature>
<keyword evidence="6 8" id="KW-0100">Branched-chain amino acid biosynthesis</keyword>
<dbReference type="InterPro" id="IPR054480">
    <property type="entry name" value="AHAS_small-like_ACT"/>
</dbReference>
<dbReference type="NCBIfam" id="NF008864">
    <property type="entry name" value="PRK11895.1"/>
    <property type="match status" value="1"/>
</dbReference>
<dbReference type="InterPro" id="IPR004789">
    <property type="entry name" value="Acetalactate_synth_ssu"/>
</dbReference>
<dbReference type="CDD" id="cd04878">
    <property type="entry name" value="ACT_AHAS"/>
    <property type="match status" value="1"/>
</dbReference>
<dbReference type="PROSITE" id="PS51671">
    <property type="entry name" value="ACT"/>
    <property type="match status" value="1"/>
</dbReference>
<keyword evidence="11" id="KW-1185">Reference proteome</keyword>
<evidence type="ECO:0000256" key="1">
    <source>
        <dbReference type="ARBA" id="ARBA00004974"/>
    </source>
</evidence>
<evidence type="ECO:0000256" key="6">
    <source>
        <dbReference type="ARBA" id="ARBA00023304"/>
    </source>
</evidence>
<evidence type="ECO:0000256" key="4">
    <source>
        <dbReference type="ARBA" id="ARBA00011744"/>
    </source>
</evidence>
<dbReference type="PANTHER" id="PTHR30239:SF0">
    <property type="entry name" value="ACETOLACTATE SYNTHASE SMALL SUBUNIT 1, CHLOROPLASTIC"/>
    <property type="match status" value="1"/>
</dbReference>
<dbReference type="InterPro" id="IPR019455">
    <property type="entry name" value="Acetolactate_synth_ssu_C"/>
</dbReference>
<dbReference type="EMBL" id="JAGGKT010000001">
    <property type="protein sequence ID" value="MBP1930329.1"/>
    <property type="molecule type" value="Genomic_DNA"/>
</dbReference>
<dbReference type="Pfam" id="PF10369">
    <property type="entry name" value="ALS_ss_C"/>
    <property type="match status" value="1"/>
</dbReference>
<comment type="subunit">
    <text evidence="4 8">Dimer of large and small chains.</text>
</comment>
<comment type="caution">
    <text evidence="10">The sequence shown here is derived from an EMBL/GenBank/DDBJ whole genome shotgun (WGS) entry which is preliminary data.</text>
</comment>
<dbReference type="InterPro" id="IPR039557">
    <property type="entry name" value="AHAS_ACT"/>
</dbReference>
<evidence type="ECO:0000256" key="2">
    <source>
        <dbReference type="ARBA" id="ARBA00005025"/>
    </source>
</evidence>
<name>A0ABS4GJ90_9BACL</name>
<comment type="catalytic activity">
    <reaction evidence="7 8">
        <text>2 pyruvate + H(+) = (2S)-2-acetolactate + CO2</text>
        <dbReference type="Rhea" id="RHEA:25249"/>
        <dbReference type="ChEBI" id="CHEBI:15361"/>
        <dbReference type="ChEBI" id="CHEBI:15378"/>
        <dbReference type="ChEBI" id="CHEBI:16526"/>
        <dbReference type="ChEBI" id="CHEBI:58476"/>
        <dbReference type="EC" id="2.2.1.6"/>
    </reaction>
</comment>
<dbReference type="NCBIfam" id="TIGR00119">
    <property type="entry name" value="acolac_sm"/>
    <property type="match status" value="1"/>
</dbReference>
<organism evidence="10 11">
    <name type="scientific">Ammoniphilus resinae</name>
    <dbReference type="NCBI Taxonomy" id="861532"/>
    <lineage>
        <taxon>Bacteria</taxon>
        <taxon>Bacillati</taxon>
        <taxon>Bacillota</taxon>
        <taxon>Bacilli</taxon>
        <taxon>Bacillales</taxon>
        <taxon>Paenibacillaceae</taxon>
        <taxon>Aneurinibacillus group</taxon>
        <taxon>Ammoniphilus</taxon>
    </lineage>
</organism>
<dbReference type="Gene3D" id="3.30.70.260">
    <property type="match status" value="1"/>
</dbReference>
<evidence type="ECO:0000256" key="5">
    <source>
        <dbReference type="ARBA" id="ARBA00022605"/>
    </source>
</evidence>
<evidence type="ECO:0000313" key="11">
    <source>
        <dbReference type="Proteomes" id="UP001519343"/>
    </source>
</evidence>
<evidence type="ECO:0000256" key="3">
    <source>
        <dbReference type="ARBA" id="ARBA00006341"/>
    </source>
</evidence>
<dbReference type="SUPFAM" id="SSF55021">
    <property type="entry name" value="ACT-like"/>
    <property type="match status" value="2"/>
</dbReference>
<evidence type="ECO:0000256" key="8">
    <source>
        <dbReference type="RuleBase" id="RU368092"/>
    </source>
</evidence>
<dbReference type="InterPro" id="IPR027271">
    <property type="entry name" value="Acetolactate_synth/TF_NikR_C"/>
</dbReference>
<comment type="similarity">
    <text evidence="3 8">Belongs to the acetolactate synthase small subunit family.</text>
</comment>
<dbReference type="InterPro" id="IPR002912">
    <property type="entry name" value="ACT_dom"/>
</dbReference>
<accession>A0ABS4GJ90</accession>
<dbReference type="Proteomes" id="UP001519343">
    <property type="component" value="Unassembled WGS sequence"/>
</dbReference>
<gene>
    <name evidence="10" type="ORF">J2Z37_000316</name>
</gene>
<evidence type="ECO:0000313" key="10">
    <source>
        <dbReference type="EMBL" id="MBP1930329.1"/>
    </source>
</evidence>